<comment type="caution">
    <text evidence="1">The sequence shown here is derived from an EMBL/GenBank/DDBJ whole genome shotgun (WGS) entry which is preliminary data.</text>
</comment>
<evidence type="ECO:0000313" key="1">
    <source>
        <dbReference type="EMBL" id="KAJ8874979.1"/>
    </source>
</evidence>
<proteinExistence type="predicted"/>
<evidence type="ECO:0000313" key="2">
    <source>
        <dbReference type="Proteomes" id="UP001159363"/>
    </source>
</evidence>
<protein>
    <submittedName>
        <fullName evidence="1">Uncharacterized protein</fullName>
    </submittedName>
</protein>
<keyword evidence="2" id="KW-1185">Reference proteome</keyword>
<name>A0ABQ9GSK7_9NEOP</name>
<sequence length="879" mass="97865">MTYKKFNENGDFTLGDFRIDNAKISRGKDSPVLTSLPVFCDQSIPMEPKMLPVIGLVQRTNTCRSCLPYYARNFGMPPSRSLPRLRAGVARTLVGPLSTQRSCHLYSLQANGSSPLRPPHTYNYNRELPKLPRVAGPIAFLIVIVCLVIDKHALLLSVVIATERAHTWRTDLTVFFNELLSTDRTYRINSYVALTILNWSGSSGMLLGAQQRMERSVKTTAGHSTWDYERRRDASAVQDRGPRSNFRFFRRYGSSRTAVARRTFAEGNVPPSLHQVLLQTNLVVLACQFPRPYPSPPSLQPPYFSCPAKPAAALPKANRVGFPMGPLPDFRKWESCQTVPPFGGLSRGSSVSPSPFIPALVHTHTRFTLDSCKDHDVKRRPDLFNSLGWRTAKLCNAGVPDVFGRSLVRWTCKRPGGIFRWRTRNARVEMCASDIAEFPLKLSPRASFPPLCPRSTRRIALHLTSGHVENALSLPRCEYSGKSAQSVGAASGKRIAIIEKRKIWRKERKFYDPCQTYFRPITEVVETHGNLQFSLSLNNNANFAQVRAGKEYVTACGEERPQHSLGVILGNCGKRDSRTAGLVSNSGPPACESNLSLRHLEDHAESKSPISNTTVTPVLEGCGGVVVRLLASQQGDPASVPGGVTLRFVVLDDDVGRRVFSGVSRLPRPCIPALLHPHRPSKSLYSLTTPVLLVPVIGHAFSTTEVPRSDFNVERGDSEVNYVKQTTRGCQRNVGRVVRHEGGPTRRRGGVLLVDGRQRCPDDVECVCIVDDDNGAKRRTCRCVYWDGDRGVPDDSDVCGNVLYGDRGCQTRRRVVCNCDYDRGCQDDVIVCMWTDDMRVQRHESDLCVFIVDGTTEGARRRRTCADVYLDGRQRVPND</sequence>
<dbReference type="Proteomes" id="UP001159363">
    <property type="component" value="Chromosome 8"/>
</dbReference>
<reference evidence="1 2" key="1">
    <citation type="submission" date="2023-02" db="EMBL/GenBank/DDBJ databases">
        <title>LHISI_Scaffold_Assembly.</title>
        <authorList>
            <person name="Stuart O.P."/>
            <person name="Cleave R."/>
            <person name="Magrath M.J.L."/>
            <person name="Mikheyev A.S."/>
        </authorList>
    </citation>
    <scope>NUCLEOTIDE SEQUENCE [LARGE SCALE GENOMIC DNA]</scope>
    <source>
        <strain evidence="1">Daus_M_001</strain>
        <tissue evidence="1">Leg muscle</tissue>
    </source>
</reference>
<accession>A0ABQ9GSK7</accession>
<organism evidence="1 2">
    <name type="scientific">Dryococelus australis</name>
    <dbReference type="NCBI Taxonomy" id="614101"/>
    <lineage>
        <taxon>Eukaryota</taxon>
        <taxon>Metazoa</taxon>
        <taxon>Ecdysozoa</taxon>
        <taxon>Arthropoda</taxon>
        <taxon>Hexapoda</taxon>
        <taxon>Insecta</taxon>
        <taxon>Pterygota</taxon>
        <taxon>Neoptera</taxon>
        <taxon>Polyneoptera</taxon>
        <taxon>Phasmatodea</taxon>
        <taxon>Verophasmatodea</taxon>
        <taxon>Anareolatae</taxon>
        <taxon>Phasmatidae</taxon>
        <taxon>Eurycanthinae</taxon>
        <taxon>Dryococelus</taxon>
    </lineage>
</organism>
<dbReference type="EMBL" id="JARBHB010000009">
    <property type="protein sequence ID" value="KAJ8874979.1"/>
    <property type="molecule type" value="Genomic_DNA"/>
</dbReference>
<feature type="non-terminal residue" evidence="1">
    <location>
        <position position="879"/>
    </location>
</feature>
<gene>
    <name evidence="1" type="ORF">PR048_022869</name>
</gene>